<accession>A0A6M3MHK6</accession>
<dbReference type="EMBL" id="MT143894">
    <property type="protein sequence ID" value="QJB05035.1"/>
    <property type="molecule type" value="Genomic_DNA"/>
</dbReference>
<dbReference type="AlphaFoldDB" id="A0A6M3MHK6"/>
<sequence length="61" mass="7123">MPELYLPQSAEDRALLEQEAKRLGITPEQLAKDVMQREITSRTKPKTSRGVVQPFRRREKD</sequence>
<reference evidence="3" key="1">
    <citation type="submission" date="2020-03" db="EMBL/GenBank/DDBJ databases">
        <title>The deep terrestrial virosphere.</title>
        <authorList>
            <person name="Holmfeldt K."/>
            <person name="Nilsson E."/>
            <person name="Simone D."/>
            <person name="Lopez-Fernandez M."/>
            <person name="Wu X."/>
            <person name="de Brujin I."/>
            <person name="Lundin D."/>
            <person name="Andersson A."/>
            <person name="Bertilsson S."/>
            <person name="Dopson M."/>
        </authorList>
    </citation>
    <scope>NUCLEOTIDE SEQUENCE</scope>
    <source>
        <strain evidence="2">MM171A00157</strain>
        <strain evidence="3">MM171B00143</strain>
    </source>
</reference>
<protein>
    <submittedName>
        <fullName evidence="3">Uncharacterized protein</fullName>
    </submittedName>
</protein>
<feature type="region of interest" description="Disordered" evidence="1">
    <location>
        <begin position="35"/>
        <end position="61"/>
    </location>
</feature>
<name>A0A6M3MHK6_9ZZZZ</name>
<evidence type="ECO:0000313" key="2">
    <source>
        <dbReference type="EMBL" id="QJB00877.1"/>
    </source>
</evidence>
<evidence type="ECO:0000256" key="1">
    <source>
        <dbReference type="SAM" id="MobiDB-lite"/>
    </source>
</evidence>
<evidence type="ECO:0000313" key="3">
    <source>
        <dbReference type="EMBL" id="QJB05035.1"/>
    </source>
</evidence>
<gene>
    <name evidence="2" type="ORF">MM171A00157_0046</name>
    <name evidence="3" type="ORF">MM171B00143_0006</name>
</gene>
<organism evidence="3">
    <name type="scientific">viral metagenome</name>
    <dbReference type="NCBI Taxonomy" id="1070528"/>
    <lineage>
        <taxon>unclassified sequences</taxon>
        <taxon>metagenomes</taxon>
        <taxon>organismal metagenomes</taxon>
    </lineage>
</organism>
<dbReference type="EMBL" id="MT143702">
    <property type="protein sequence ID" value="QJB00877.1"/>
    <property type="molecule type" value="Genomic_DNA"/>
</dbReference>
<proteinExistence type="predicted"/>